<dbReference type="InterPro" id="IPR052172">
    <property type="entry name" value="UxaA_altronate/galactarate_dh"/>
</dbReference>
<keyword evidence="6" id="KW-1185">Reference proteome</keyword>
<comment type="caution">
    <text evidence="5">The sequence shown here is derived from an EMBL/GenBank/DDBJ whole genome shotgun (WGS) entry which is preliminary data.</text>
</comment>
<dbReference type="InterPro" id="IPR048332">
    <property type="entry name" value="GD_AH_C"/>
</dbReference>
<evidence type="ECO:0000256" key="2">
    <source>
        <dbReference type="ARBA" id="ARBA00023239"/>
    </source>
</evidence>
<dbReference type="Pfam" id="PF20629">
    <property type="entry name" value="GD_AH_C"/>
    <property type="match status" value="1"/>
</dbReference>
<protein>
    <submittedName>
        <fullName evidence="5">UxaA family hydrolase</fullName>
    </submittedName>
</protein>
<dbReference type="PANTHER" id="PTHR30536">
    <property type="entry name" value="ALTRONATE/GALACTARATE DEHYDRATASE"/>
    <property type="match status" value="1"/>
</dbReference>
<dbReference type="RefSeq" id="WP_389218370.1">
    <property type="nucleotide sequence ID" value="NZ_JBIACJ010000004.1"/>
</dbReference>
<gene>
    <name evidence="5" type="ORF">ACFYKT_08725</name>
</gene>
<dbReference type="InterPro" id="IPR007392">
    <property type="entry name" value="GD_AH_second"/>
</dbReference>
<dbReference type="GO" id="GO:0016787">
    <property type="term" value="F:hydrolase activity"/>
    <property type="evidence" value="ECO:0007669"/>
    <property type="project" value="UniProtKB-KW"/>
</dbReference>
<keyword evidence="5" id="KW-0378">Hydrolase</keyword>
<keyword evidence="2" id="KW-0456">Lyase</keyword>
<dbReference type="Pfam" id="PF04295">
    <property type="entry name" value="GD_AH_second"/>
    <property type="match status" value="1"/>
</dbReference>
<feature type="domain" description="D-galactarate/Altronate dehydratase second" evidence="3">
    <location>
        <begin position="6"/>
        <end position="132"/>
    </location>
</feature>
<reference evidence="5 6" key="1">
    <citation type="submission" date="2024-08" db="EMBL/GenBank/DDBJ databases">
        <title>Two novel Cytobacillus novel species.</title>
        <authorList>
            <person name="Liu G."/>
        </authorList>
    </citation>
    <scope>NUCLEOTIDE SEQUENCE [LARGE SCALE GENOMIC DNA]</scope>
    <source>
        <strain evidence="5 6">FJAT-53684</strain>
    </source>
</reference>
<accession>A0ABW6JX02</accession>
<evidence type="ECO:0000256" key="1">
    <source>
        <dbReference type="ARBA" id="ARBA00010986"/>
    </source>
</evidence>
<feature type="domain" description="D-galactarate/Altronate dehydratase C-terminal" evidence="4">
    <location>
        <begin position="143"/>
        <end position="381"/>
    </location>
</feature>
<evidence type="ECO:0000259" key="4">
    <source>
        <dbReference type="Pfam" id="PF20629"/>
    </source>
</evidence>
<comment type="similarity">
    <text evidence="1">Belongs to the UxaA family.</text>
</comment>
<proteinExistence type="inferred from homology"/>
<name>A0ABW6JX02_9BACI</name>
<sequence length="389" mass="41639">MNTMQGYMRENGTLGIRNYILVISTVSCVNSISSKIAQKTGAIAINHEQGCVEFKDDHKRTVLSISSAGKNPNVAGVLVVGLGCEQTSSQPLIRSIEATGKPVEFVRVQDEGGSPEAIQKGIELVEKLQKQASELKRDECSVEGLVVGVQCGGSDWTTAISGNTVIGRMTDLVVKNGGSVLMSEVAGFPGSEHIVAEQAVSHEVGLEVFQMVDELRADFVKDYGQTIEKINPTPGNKAGGITTLVEKSMGNIKKMGSSPIQGLLKLEDKIPYPGLWIVDSRVQGPDQFSTSGFAILGANVTVFSTGRGTPIGNAVMPLIKITGNPKSYQKLNSILDFNAGVVLEGATIEETGEELYKLLLEVASGKQTKSEINENFEFVVPREPKRKVV</sequence>
<organism evidence="5 6">
    <name type="scientific">Cytobacillus mangrovibacter</name>
    <dbReference type="NCBI Taxonomy" id="3299024"/>
    <lineage>
        <taxon>Bacteria</taxon>
        <taxon>Bacillati</taxon>
        <taxon>Bacillota</taxon>
        <taxon>Bacilli</taxon>
        <taxon>Bacillales</taxon>
        <taxon>Bacillaceae</taxon>
        <taxon>Cytobacillus</taxon>
    </lineage>
</organism>
<dbReference type="Proteomes" id="UP001601058">
    <property type="component" value="Unassembled WGS sequence"/>
</dbReference>
<evidence type="ECO:0000313" key="5">
    <source>
        <dbReference type="EMBL" id="MFE8696419.1"/>
    </source>
</evidence>
<evidence type="ECO:0000313" key="6">
    <source>
        <dbReference type="Proteomes" id="UP001601058"/>
    </source>
</evidence>
<dbReference type="PANTHER" id="PTHR30536:SF5">
    <property type="entry name" value="ALTRONATE DEHYDRATASE"/>
    <property type="match status" value="1"/>
</dbReference>
<evidence type="ECO:0000259" key="3">
    <source>
        <dbReference type="Pfam" id="PF04295"/>
    </source>
</evidence>
<dbReference type="EMBL" id="JBIACJ010000004">
    <property type="protein sequence ID" value="MFE8696419.1"/>
    <property type="molecule type" value="Genomic_DNA"/>
</dbReference>